<name>A0ABY5KH53_9ACTN</name>
<dbReference type="EMBL" id="CP101990">
    <property type="protein sequence ID" value="UUI69811.1"/>
    <property type="molecule type" value="Genomic_DNA"/>
</dbReference>
<organism evidence="4 5">
    <name type="scientific">Aeromicrobium duanguangcaii</name>
    <dbReference type="NCBI Taxonomy" id="2968086"/>
    <lineage>
        <taxon>Bacteria</taxon>
        <taxon>Bacillati</taxon>
        <taxon>Actinomycetota</taxon>
        <taxon>Actinomycetes</taxon>
        <taxon>Propionibacteriales</taxon>
        <taxon>Nocardioidaceae</taxon>
        <taxon>Aeromicrobium</taxon>
    </lineage>
</organism>
<evidence type="ECO:0000313" key="5">
    <source>
        <dbReference type="Proteomes" id="UP001315860"/>
    </source>
</evidence>
<evidence type="ECO:0000256" key="2">
    <source>
        <dbReference type="SAM" id="Phobius"/>
    </source>
</evidence>
<keyword evidence="5" id="KW-1185">Reference proteome</keyword>
<keyword evidence="2" id="KW-1133">Transmembrane helix</keyword>
<feature type="chain" id="PRO_5045936252" evidence="3">
    <location>
        <begin position="25"/>
        <end position="237"/>
    </location>
</feature>
<dbReference type="Proteomes" id="UP001315860">
    <property type="component" value="Chromosome"/>
</dbReference>
<feature type="transmembrane region" description="Helical" evidence="2">
    <location>
        <begin position="204"/>
        <end position="222"/>
    </location>
</feature>
<gene>
    <name evidence="4" type="ORF">NP095_06875</name>
</gene>
<proteinExistence type="predicted"/>
<keyword evidence="2" id="KW-0812">Transmembrane</keyword>
<protein>
    <submittedName>
        <fullName evidence="4">Uncharacterized protein</fullName>
    </submittedName>
</protein>
<accession>A0ABY5KH53</accession>
<feature type="signal peptide" evidence="3">
    <location>
        <begin position="1"/>
        <end position="24"/>
    </location>
</feature>
<evidence type="ECO:0000256" key="3">
    <source>
        <dbReference type="SAM" id="SignalP"/>
    </source>
</evidence>
<evidence type="ECO:0000256" key="1">
    <source>
        <dbReference type="SAM" id="MobiDB-lite"/>
    </source>
</evidence>
<dbReference type="RefSeq" id="WP_232416716.1">
    <property type="nucleotide sequence ID" value="NZ_CP101990.1"/>
</dbReference>
<keyword evidence="2" id="KW-0472">Membrane</keyword>
<evidence type="ECO:0000313" key="4">
    <source>
        <dbReference type="EMBL" id="UUI69811.1"/>
    </source>
</evidence>
<sequence length="237" mass="24958">MRRLVSAVVAAAGLVLAGIAPATAAGEIGVSRDGEHWSEALTERLFDPNARWVPGDVQTASFYVRNQGSSNARLVLTVRSGDRDELWSRGHVELRARTQGESQGQWVTLSNGRPAGELTQESLAPGSAVKIEVEADAPFDEDNPAENESQDGHLDLTFGLRLIGDNAAGTGRDSDNATGSRQDADRASGSDGWLAHTGAPASALWLWLAAAATAVGTAFVVAGRQEEKGREKEEGDA</sequence>
<feature type="region of interest" description="Disordered" evidence="1">
    <location>
        <begin position="167"/>
        <end position="191"/>
    </location>
</feature>
<keyword evidence="3" id="KW-0732">Signal</keyword>
<reference evidence="4 5" key="1">
    <citation type="submission" date="2022-07" db="EMBL/GenBank/DDBJ databases">
        <title>Novel species in genus Aeromicrobium.</title>
        <authorList>
            <person name="Ye L."/>
        </authorList>
    </citation>
    <scope>NUCLEOTIDE SEQUENCE [LARGE SCALE GENOMIC DNA]</scope>
    <source>
        <strain evidence="5">zg-Y50</strain>
    </source>
</reference>